<reference evidence="6" key="1">
    <citation type="submission" date="2019-08" db="EMBL/GenBank/DDBJ databases">
        <authorList>
            <person name="Kucharzyk K."/>
            <person name="Murdoch R.W."/>
            <person name="Higgins S."/>
            <person name="Loffler F."/>
        </authorList>
    </citation>
    <scope>NUCLEOTIDE SEQUENCE</scope>
</reference>
<evidence type="ECO:0000256" key="1">
    <source>
        <dbReference type="ARBA" id="ARBA00001974"/>
    </source>
</evidence>
<comment type="caution">
    <text evidence="6">The sequence shown here is derived from an EMBL/GenBank/DDBJ whole genome shotgun (WGS) entry which is preliminary data.</text>
</comment>
<dbReference type="GO" id="GO:0030488">
    <property type="term" value="P:tRNA methylation"/>
    <property type="evidence" value="ECO:0007669"/>
    <property type="project" value="TreeGrafter"/>
</dbReference>
<dbReference type="InterPro" id="IPR044920">
    <property type="entry name" value="MnmG_C_subdom_sf"/>
</dbReference>
<evidence type="ECO:0000313" key="6">
    <source>
        <dbReference type="EMBL" id="MPL80287.1"/>
    </source>
</evidence>
<dbReference type="InterPro" id="IPR036188">
    <property type="entry name" value="FAD/NAD-bd_sf"/>
</dbReference>
<dbReference type="Pfam" id="PF13932">
    <property type="entry name" value="SAM_GIDA_C"/>
    <property type="match status" value="1"/>
</dbReference>
<sequence>MIVKSYDVIVIGAGHAGVEAALSAARLGGRTLLATLSMDNIALMPCNPSVGGSAKGHLVREVDALGGQMGIAADEACIQMRLLNTGKGYAVHALRAQADKPFYHVIMKEVVENQENLDVKQLMIDRLLVTNGQVVGVEAETGEVFEANCVILATGTYLRGRIVYGEVSYNSGPNGLRSAMKLTESLQECGLELMRFKTGTPARVDARTLDYSKMIPQYGDDEVRNFSFISKITERKQVPCFLTYTNEKTHKIIRDNLSRSAMFNGNIEGVGPRYCPSIEAKIVRFADKDRHQLFLEPEGLRTNEIYVQGMSSSLPAAVQVEFMQTIPGLEHCKMMRAGYAIEYDCLNPLQLTASLEHKAISGLFSAGQSNGTSGYEEAAAQGLMAGINAMQKIKGNEPLILGRSDAYIGVLIDDLVTKGTHEPYRMMTSRAEYRLLLRQDNADLRLTEKGRAIGLVNDERYEAFTTKRSLLERTLDSLAKINIAPNEENQKKIADMGTVPLRSSTSLLELLRREEISYIKLAEAFSLPSLPQVVAEQVEVQTKYEGYIAKQYLEVARALKLEGKLIPKDIDYIAIKELSAESAEKLQKVRPTSIGQAARISGVSPADIGVLMVYLEMNRRKEREI</sequence>
<name>A0A644UMQ3_9ZZZZ</name>
<dbReference type="InterPro" id="IPR040131">
    <property type="entry name" value="MnmG_N"/>
</dbReference>
<dbReference type="InterPro" id="IPR026904">
    <property type="entry name" value="MnmG_C"/>
</dbReference>
<dbReference type="InterPro" id="IPR020595">
    <property type="entry name" value="MnmG-rel_CS"/>
</dbReference>
<comment type="cofactor">
    <cofactor evidence="1">
        <name>FAD</name>
        <dbReference type="ChEBI" id="CHEBI:57692"/>
    </cofactor>
</comment>
<evidence type="ECO:0000256" key="3">
    <source>
        <dbReference type="ARBA" id="ARBA00022630"/>
    </source>
</evidence>
<feature type="domain" description="tRNA uridine 5-carboxymethylaminomethyl modification enzyme C-terminal subdomain" evidence="5">
    <location>
        <begin position="542"/>
        <end position="613"/>
    </location>
</feature>
<dbReference type="PROSITE" id="PS01281">
    <property type="entry name" value="GIDA_2"/>
    <property type="match status" value="1"/>
</dbReference>
<dbReference type="InterPro" id="IPR002218">
    <property type="entry name" value="MnmG-rel"/>
</dbReference>
<dbReference type="NCBIfam" id="TIGR00136">
    <property type="entry name" value="mnmG_gidA"/>
    <property type="match status" value="1"/>
</dbReference>
<keyword evidence="3" id="KW-0285">Flavoprotein</keyword>
<evidence type="ECO:0000256" key="2">
    <source>
        <dbReference type="ARBA" id="ARBA00007653"/>
    </source>
</evidence>
<dbReference type="GO" id="GO:0005829">
    <property type="term" value="C:cytosol"/>
    <property type="evidence" value="ECO:0007669"/>
    <property type="project" value="TreeGrafter"/>
</dbReference>
<dbReference type="Gene3D" id="1.10.150.570">
    <property type="entry name" value="GidA associated domain, C-terminal subdomain"/>
    <property type="match status" value="1"/>
</dbReference>
<dbReference type="PROSITE" id="PS01280">
    <property type="entry name" value="GIDA_1"/>
    <property type="match status" value="1"/>
</dbReference>
<dbReference type="InterPro" id="IPR047001">
    <property type="entry name" value="MnmG_C_subdom"/>
</dbReference>
<dbReference type="Gene3D" id="1.10.10.1800">
    <property type="entry name" value="tRNA uridine 5-carboxymethylaminomethyl modification enzyme MnmG/GidA"/>
    <property type="match status" value="1"/>
</dbReference>
<dbReference type="InterPro" id="IPR049312">
    <property type="entry name" value="GIDA_C_N"/>
</dbReference>
<dbReference type="PANTHER" id="PTHR11806:SF0">
    <property type="entry name" value="PROTEIN MTO1 HOMOLOG, MITOCHONDRIAL"/>
    <property type="match status" value="1"/>
</dbReference>
<dbReference type="PANTHER" id="PTHR11806">
    <property type="entry name" value="GLUCOSE INHIBITED DIVISION PROTEIN A"/>
    <property type="match status" value="1"/>
</dbReference>
<accession>A0A644UMQ3</accession>
<protein>
    <submittedName>
        <fullName evidence="6">tRNA uridine 5-carboxymethylaminomethyl modification enzyme MnmG</fullName>
    </submittedName>
</protein>
<comment type="similarity">
    <text evidence="2">Belongs to the MnmG family.</text>
</comment>
<proteinExistence type="inferred from homology"/>
<dbReference type="InterPro" id="IPR004416">
    <property type="entry name" value="MnmG"/>
</dbReference>
<dbReference type="Pfam" id="PF01134">
    <property type="entry name" value="GIDA"/>
    <property type="match status" value="1"/>
</dbReference>
<dbReference type="GO" id="GO:0002098">
    <property type="term" value="P:tRNA wobble uridine modification"/>
    <property type="evidence" value="ECO:0007669"/>
    <property type="project" value="InterPro"/>
</dbReference>
<dbReference type="EMBL" id="VSSQ01000135">
    <property type="protein sequence ID" value="MPL80287.1"/>
    <property type="molecule type" value="Genomic_DNA"/>
</dbReference>
<evidence type="ECO:0000256" key="4">
    <source>
        <dbReference type="ARBA" id="ARBA00022827"/>
    </source>
</evidence>
<dbReference type="SUPFAM" id="SSF51905">
    <property type="entry name" value="FAD/NAD(P)-binding domain"/>
    <property type="match status" value="1"/>
</dbReference>
<gene>
    <name evidence="6" type="primary">mnmG_10</name>
    <name evidence="6" type="ORF">SDC9_26185</name>
</gene>
<dbReference type="SMART" id="SM01228">
    <property type="entry name" value="GIDA_assoc_3"/>
    <property type="match status" value="1"/>
</dbReference>
<dbReference type="PRINTS" id="PR00368">
    <property type="entry name" value="FADPNR"/>
</dbReference>
<dbReference type="PRINTS" id="PR00411">
    <property type="entry name" value="PNDRDTASEI"/>
</dbReference>
<dbReference type="Pfam" id="PF21680">
    <property type="entry name" value="GIDA_C_1st"/>
    <property type="match status" value="1"/>
</dbReference>
<dbReference type="GO" id="GO:0050660">
    <property type="term" value="F:flavin adenine dinucleotide binding"/>
    <property type="evidence" value="ECO:0007669"/>
    <property type="project" value="InterPro"/>
</dbReference>
<organism evidence="6">
    <name type="scientific">bioreactor metagenome</name>
    <dbReference type="NCBI Taxonomy" id="1076179"/>
    <lineage>
        <taxon>unclassified sequences</taxon>
        <taxon>metagenomes</taxon>
        <taxon>ecological metagenomes</taxon>
    </lineage>
</organism>
<dbReference type="HAMAP" id="MF_00129">
    <property type="entry name" value="MnmG_GidA"/>
    <property type="match status" value="1"/>
</dbReference>
<evidence type="ECO:0000259" key="5">
    <source>
        <dbReference type="SMART" id="SM01228"/>
    </source>
</evidence>
<dbReference type="Gene3D" id="3.50.50.60">
    <property type="entry name" value="FAD/NAD(P)-binding domain"/>
    <property type="match status" value="2"/>
</dbReference>
<dbReference type="FunFam" id="1.10.150.570:FF:000001">
    <property type="entry name" value="tRNA uridine 5-carboxymethylaminomethyl modification enzyme MnmG"/>
    <property type="match status" value="1"/>
</dbReference>
<dbReference type="AlphaFoldDB" id="A0A644UMQ3"/>
<dbReference type="FunFam" id="3.50.50.60:FF:000002">
    <property type="entry name" value="tRNA uridine 5-carboxymethylaminomethyl modification enzyme MnmG"/>
    <property type="match status" value="1"/>
</dbReference>
<keyword evidence="4" id="KW-0274">FAD</keyword>